<evidence type="ECO:0000313" key="1">
    <source>
        <dbReference type="EMBL" id="OLQ76116.1"/>
    </source>
</evidence>
<evidence type="ECO:0000313" key="2">
    <source>
        <dbReference type="Proteomes" id="UP000186905"/>
    </source>
</evidence>
<dbReference type="Gene3D" id="3.90.550.10">
    <property type="entry name" value="Spore Coat Polysaccharide Biosynthesis Protein SpsA, Chain A"/>
    <property type="match status" value="1"/>
</dbReference>
<dbReference type="EMBL" id="MJIL01000069">
    <property type="protein sequence ID" value="OLQ76116.1"/>
    <property type="molecule type" value="Genomic_DNA"/>
</dbReference>
<dbReference type="RefSeq" id="WP_075764102.1">
    <property type="nucleotide sequence ID" value="NZ_MJIL01000069.1"/>
</dbReference>
<reference evidence="1 2" key="1">
    <citation type="submission" date="2016-09" db="EMBL/GenBank/DDBJ databases">
        <title>Photobacterium proteolyticum sp. nov. a protease producing bacterium isolated from ocean sediments of Laizhou Bay.</title>
        <authorList>
            <person name="Li Y."/>
        </authorList>
    </citation>
    <scope>NUCLEOTIDE SEQUENCE [LARGE SCALE GENOMIC DNA]</scope>
    <source>
        <strain evidence="1 2">13-12</strain>
    </source>
</reference>
<dbReference type="AlphaFoldDB" id="A0A1Q9GNE6"/>
<accession>A0A1Q9GNE6</accession>
<dbReference type="STRING" id="1903952.BIT28_19065"/>
<dbReference type="PANTHER" id="PTHR43179:SF7">
    <property type="entry name" value="RHAMNOSYLTRANSFERASE WBBL"/>
    <property type="match status" value="1"/>
</dbReference>
<dbReference type="Proteomes" id="UP000186905">
    <property type="component" value="Unassembled WGS sequence"/>
</dbReference>
<sequence length="257" mass="29079">MAVYISVVSHGHGGLIKQLDCLANLAEKFNVVVKLNLKELDLVSYLKENNIHVIDELYGLGFGHNNNVVFSHCSNILKMNDGDTFIVFNPDVISSVEAIEQLVDSMNKEKVPIAAVNLFKDAKYSLPDNSIRKFPSLTQFINSFLGLGNSSIINKKNIIKPTITDWAAGSFLAFTASHYKTLQGFDENYFMYCEDIDICFRSNRLGSPVTFFPNVKMQHLAEHANRSMFSKHFYWHLKSVIRFLLCKRGLTKVKSSL</sequence>
<dbReference type="OrthoDB" id="5291101at2"/>
<dbReference type="InterPro" id="IPR029044">
    <property type="entry name" value="Nucleotide-diphossugar_trans"/>
</dbReference>
<organism evidence="1 2">
    <name type="scientific">Photobacterium proteolyticum</name>
    <dbReference type="NCBI Taxonomy" id="1903952"/>
    <lineage>
        <taxon>Bacteria</taxon>
        <taxon>Pseudomonadati</taxon>
        <taxon>Pseudomonadota</taxon>
        <taxon>Gammaproteobacteria</taxon>
        <taxon>Vibrionales</taxon>
        <taxon>Vibrionaceae</taxon>
        <taxon>Photobacterium</taxon>
    </lineage>
</organism>
<keyword evidence="1" id="KW-0808">Transferase</keyword>
<comment type="caution">
    <text evidence="1">The sequence shown here is derived from an EMBL/GenBank/DDBJ whole genome shotgun (WGS) entry which is preliminary data.</text>
</comment>
<dbReference type="SUPFAM" id="SSF53448">
    <property type="entry name" value="Nucleotide-diphospho-sugar transferases"/>
    <property type="match status" value="1"/>
</dbReference>
<dbReference type="PANTHER" id="PTHR43179">
    <property type="entry name" value="RHAMNOSYLTRANSFERASE WBBL"/>
    <property type="match status" value="1"/>
</dbReference>
<name>A0A1Q9GNE6_9GAMM</name>
<dbReference type="GO" id="GO:0016740">
    <property type="term" value="F:transferase activity"/>
    <property type="evidence" value="ECO:0007669"/>
    <property type="project" value="UniProtKB-KW"/>
</dbReference>
<proteinExistence type="predicted"/>
<protein>
    <submittedName>
        <fullName evidence="1">Glycosyl transferase family 2</fullName>
    </submittedName>
</protein>
<keyword evidence="2" id="KW-1185">Reference proteome</keyword>
<gene>
    <name evidence="1" type="ORF">BIT28_19065</name>
</gene>